<dbReference type="EMBL" id="RQSM01000002">
    <property type="protein sequence ID" value="RVU91801.1"/>
    <property type="molecule type" value="Genomic_DNA"/>
</dbReference>
<sequence>MRIVINASTMVGSGVTQVSTSFIYECLAFEDNNEYHVFMSESVSNSIVKKDFDSRFKFYDFKYKPIPFSLNGIKSIFKIKSIVKNIKPEIVFSIFGPSWWSPNCPHIQGYAYPYYVYPESPFLKSLSPLGKFKVFFSKKIHLFFFKRNGNYFVSETTDVSDRLRKLLNSKNKKFYTVSNTCNSFFRNFKNDNRIKFFPEKECNEFRFISLCTLQPHKNLEILNKVIPILEEKGYNKIKFILTISDDELKKKFNPNVQKYISAIGRILPKDCPYLFNECDALFLPTLTECFTANYPEAMILEKPILTSNLSFATSICKDSALYFNPTDEFDISNRIIELVNNKDLQNSLINNGKKILSQFLTPDERAKEYLRISYLIINEK</sequence>
<proteinExistence type="predicted"/>
<protein>
    <submittedName>
        <fullName evidence="3">Glycosyltransferase</fullName>
    </submittedName>
</protein>
<keyword evidence="1" id="KW-0808">Transferase</keyword>
<dbReference type="Proteomes" id="UP000288951">
    <property type="component" value="Unassembled WGS sequence"/>
</dbReference>
<dbReference type="RefSeq" id="WP_127822907.1">
    <property type="nucleotide sequence ID" value="NZ_RQSM01000002.1"/>
</dbReference>
<evidence type="ECO:0000313" key="3">
    <source>
        <dbReference type="EMBL" id="RVU91801.1"/>
    </source>
</evidence>
<dbReference type="PANTHER" id="PTHR46401:SF2">
    <property type="entry name" value="GLYCOSYLTRANSFERASE WBBK-RELATED"/>
    <property type="match status" value="1"/>
</dbReference>
<evidence type="ECO:0000259" key="2">
    <source>
        <dbReference type="Pfam" id="PF00534"/>
    </source>
</evidence>
<dbReference type="AlphaFoldDB" id="A0A437UDY4"/>
<dbReference type="Gene3D" id="3.40.50.2000">
    <property type="entry name" value="Glycogen Phosphorylase B"/>
    <property type="match status" value="2"/>
</dbReference>
<gene>
    <name evidence="3" type="ORF">EH230_02145</name>
</gene>
<comment type="caution">
    <text evidence="3">The sequence shown here is derived from an EMBL/GenBank/DDBJ whole genome shotgun (WGS) entry which is preliminary data.</text>
</comment>
<evidence type="ECO:0000313" key="4">
    <source>
        <dbReference type="Proteomes" id="UP000288951"/>
    </source>
</evidence>
<keyword evidence="4" id="KW-1185">Reference proteome</keyword>
<evidence type="ECO:0000256" key="1">
    <source>
        <dbReference type="ARBA" id="ARBA00022679"/>
    </source>
</evidence>
<dbReference type="InterPro" id="IPR001296">
    <property type="entry name" value="Glyco_trans_1"/>
</dbReference>
<organism evidence="3 4">
    <name type="scientific">Flavobacterium columnare</name>
    <dbReference type="NCBI Taxonomy" id="996"/>
    <lineage>
        <taxon>Bacteria</taxon>
        <taxon>Pseudomonadati</taxon>
        <taxon>Bacteroidota</taxon>
        <taxon>Flavobacteriia</taxon>
        <taxon>Flavobacteriales</taxon>
        <taxon>Flavobacteriaceae</taxon>
        <taxon>Flavobacterium</taxon>
    </lineage>
</organism>
<dbReference type="Pfam" id="PF00534">
    <property type="entry name" value="Glycos_transf_1"/>
    <property type="match status" value="1"/>
</dbReference>
<accession>A0A437UDY4</accession>
<name>A0A437UDY4_9FLAO</name>
<feature type="domain" description="Glycosyl transferase family 1" evidence="2">
    <location>
        <begin position="194"/>
        <end position="354"/>
    </location>
</feature>
<dbReference type="PANTHER" id="PTHR46401">
    <property type="entry name" value="GLYCOSYLTRANSFERASE WBBK-RELATED"/>
    <property type="match status" value="1"/>
</dbReference>
<dbReference type="GO" id="GO:0016757">
    <property type="term" value="F:glycosyltransferase activity"/>
    <property type="evidence" value="ECO:0007669"/>
    <property type="project" value="InterPro"/>
</dbReference>
<dbReference type="SUPFAM" id="SSF53756">
    <property type="entry name" value="UDP-Glycosyltransferase/glycogen phosphorylase"/>
    <property type="match status" value="1"/>
</dbReference>
<reference evidence="3" key="1">
    <citation type="submission" date="2018-12" db="EMBL/GenBank/DDBJ databases">
        <title>Draft genome sequence of Flaovobacterium columnare ARS1 isolated from channel catfish in Alabama.</title>
        <authorList>
            <person name="Cai W."/>
            <person name="Arias C."/>
        </authorList>
    </citation>
    <scope>NUCLEOTIDE SEQUENCE [LARGE SCALE GENOMIC DNA]</scope>
    <source>
        <strain evidence="3">ARS1</strain>
    </source>
</reference>
<dbReference type="OrthoDB" id="502646at2"/>
<dbReference type="GO" id="GO:0009103">
    <property type="term" value="P:lipopolysaccharide biosynthetic process"/>
    <property type="evidence" value="ECO:0007669"/>
    <property type="project" value="TreeGrafter"/>
</dbReference>